<keyword evidence="4" id="KW-1185">Reference proteome</keyword>
<comment type="caution">
    <text evidence="3">The sequence shown here is derived from an EMBL/GenBank/DDBJ whole genome shotgun (WGS) entry which is preliminary data.</text>
</comment>
<feature type="region of interest" description="Disordered" evidence="1">
    <location>
        <begin position="59"/>
        <end position="83"/>
    </location>
</feature>
<dbReference type="RefSeq" id="WP_239165370.1">
    <property type="nucleotide sequence ID" value="NZ_BONH01000008.1"/>
</dbReference>
<gene>
    <name evidence="3" type="ORF">Cci01nite_23340</name>
</gene>
<keyword evidence="2" id="KW-0812">Transmembrane</keyword>
<evidence type="ECO:0000313" key="4">
    <source>
        <dbReference type="Proteomes" id="UP000659904"/>
    </source>
</evidence>
<feature type="compositionally biased region" description="Low complexity" evidence="1">
    <location>
        <begin position="60"/>
        <end position="74"/>
    </location>
</feature>
<sequence length="323" mass="32998">MPERQSTQAEVPEQASVVRAQAAARTGDAAGTKLGMFVGGLIVALVVGFTLGKVLGPAESPTQGATTGAPAASSGMGGAHVHAPGASAGSEVGGLAVSSGGYTLAPAATVFAAPGPQQLEFVVNGADGKPVTDFAVVHDKPLHLVVVRRDMTGYQHLHPTMAADGTWTVQADLATPGPWRAYADFTAVSAGGTQTAIALGTDLTVAGDYRPQPLPAAAREAAADGLTAGYEGTPVIGASQPMLFTVKQGGATAKLEPYLGSFGHLVVLRELDLAYVHVHPEPALVNGGVKFWLAAPSPGRYRMFFDYSVGGKVRTAQYTLEVK</sequence>
<feature type="transmembrane region" description="Helical" evidence="2">
    <location>
        <begin position="34"/>
        <end position="52"/>
    </location>
</feature>
<organism evidence="3 4">
    <name type="scientific">Catellatospora citrea</name>
    <dbReference type="NCBI Taxonomy" id="53366"/>
    <lineage>
        <taxon>Bacteria</taxon>
        <taxon>Bacillati</taxon>
        <taxon>Actinomycetota</taxon>
        <taxon>Actinomycetes</taxon>
        <taxon>Micromonosporales</taxon>
        <taxon>Micromonosporaceae</taxon>
        <taxon>Catellatospora</taxon>
    </lineage>
</organism>
<keyword evidence="2" id="KW-1133">Transmembrane helix</keyword>
<dbReference type="Proteomes" id="UP000659904">
    <property type="component" value="Unassembled WGS sequence"/>
</dbReference>
<protein>
    <recommendedName>
        <fullName evidence="5">Secreted protein</fullName>
    </recommendedName>
</protein>
<name>A0A8J3NY96_9ACTN</name>
<evidence type="ECO:0000256" key="1">
    <source>
        <dbReference type="SAM" id="MobiDB-lite"/>
    </source>
</evidence>
<evidence type="ECO:0000313" key="3">
    <source>
        <dbReference type="EMBL" id="GIF97240.1"/>
    </source>
</evidence>
<keyword evidence="2" id="KW-0472">Membrane</keyword>
<dbReference type="AlphaFoldDB" id="A0A8J3NY96"/>
<reference evidence="3 4" key="1">
    <citation type="submission" date="2021-01" db="EMBL/GenBank/DDBJ databases">
        <title>Whole genome shotgun sequence of Catellatospora citrea NBRC 14495.</title>
        <authorList>
            <person name="Komaki H."/>
            <person name="Tamura T."/>
        </authorList>
    </citation>
    <scope>NUCLEOTIDE SEQUENCE [LARGE SCALE GENOMIC DNA]</scope>
    <source>
        <strain evidence="3 4">NBRC 14495</strain>
    </source>
</reference>
<dbReference type="EMBL" id="BONH01000008">
    <property type="protein sequence ID" value="GIF97240.1"/>
    <property type="molecule type" value="Genomic_DNA"/>
</dbReference>
<proteinExistence type="predicted"/>
<accession>A0A8J3NY96</accession>
<evidence type="ECO:0008006" key="5">
    <source>
        <dbReference type="Google" id="ProtNLM"/>
    </source>
</evidence>
<evidence type="ECO:0000256" key="2">
    <source>
        <dbReference type="SAM" id="Phobius"/>
    </source>
</evidence>